<dbReference type="Gene3D" id="3.30.70.100">
    <property type="match status" value="1"/>
</dbReference>
<dbReference type="PROSITE" id="PS01047">
    <property type="entry name" value="HMA_1"/>
    <property type="match status" value="1"/>
</dbReference>
<name>Q0RV33_RHOJR</name>
<dbReference type="InterPro" id="IPR036163">
    <property type="entry name" value="HMA_dom_sf"/>
</dbReference>
<proteinExistence type="predicted"/>
<dbReference type="Pfam" id="PF00403">
    <property type="entry name" value="HMA"/>
    <property type="match status" value="1"/>
</dbReference>
<geneLocation type="plasmid" evidence="4 5">
    <name>pRHL3</name>
</geneLocation>
<dbReference type="GO" id="GO:0046872">
    <property type="term" value="F:metal ion binding"/>
    <property type="evidence" value="ECO:0007669"/>
    <property type="project" value="UniProtKB-KW"/>
</dbReference>
<keyword evidence="1" id="KW-0479">Metal-binding</keyword>
<keyword evidence="4" id="KW-0614">Plasmid</keyword>
<dbReference type="CDD" id="cd00371">
    <property type="entry name" value="HMA"/>
    <property type="match status" value="1"/>
</dbReference>
<evidence type="ECO:0000256" key="2">
    <source>
        <dbReference type="SAM" id="MobiDB-lite"/>
    </source>
</evidence>
<dbReference type="InterPro" id="IPR017969">
    <property type="entry name" value="Heavy-metal-associated_CS"/>
</dbReference>
<evidence type="ECO:0000313" key="4">
    <source>
        <dbReference type="EMBL" id="ABH00853.1"/>
    </source>
</evidence>
<feature type="region of interest" description="Disordered" evidence="2">
    <location>
        <begin position="1"/>
        <end position="20"/>
    </location>
</feature>
<dbReference type="eggNOG" id="COG2608">
    <property type="taxonomic scope" value="Bacteria"/>
</dbReference>
<evidence type="ECO:0000259" key="3">
    <source>
        <dbReference type="PROSITE" id="PS50846"/>
    </source>
</evidence>
<dbReference type="HOGENOM" id="CLU_134973_13_0_11"/>
<dbReference type="Proteomes" id="UP000008710">
    <property type="component" value="Plasmid pRHL3"/>
</dbReference>
<dbReference type="PROSITE" id="PS50846">
    <property type="entry name" value="HMA_2"/>
    <property type="match status" value="1"/>
</dbReference>
<dbReference type="EMBL" id="CP000434">
    <property type="protein sequence ID" value="ABH00853.1"/>
    <property type="molecule type" value="Genomic_DNA"/>
</dbReference>
<protein>
    <submittedName>
        <fullName evidence="4">Cu(2+)-exporting ATPase</fullName>
    </submittedName>
</protein>
<dbReference type="InterPro" id="IPR006121">
    <property type="entry name" value="HMA_dom"/>
</dbReference>
<gene>
    <name evidence="4" type="ordered locus">RHA1_ro11206</name>
</gene>
<dbReference type="AlphaFoldDB" id="Q0RV33"/>
<evidence type="ECO:0000313" key="5">
    <source>
        <dbReference type="Proteomes" id="UP000008710"/>
    </source>
</evidence>
<dbReference type="KEGG" id="rha:RHA1_ro11206"/>
<sequence length="95" mass="9989">MTPRPRGVDHPPLTAPEENTVSTTASYQVSGMTCAHCGQAVTEELGHLDAVTSVDIDLVPGGDSRVRVTSSRPLSLDEVRDAVDEAGYSLAEPPT</sequence>
<reference evidence="5" key="1">
    <citation type="journal article" date="2006" name="Proc. Natl. Acad. Sci. U.S.A.">
        <title>The complete genome of Rhodococcus sp. RHA1 provides insights into a catabolic powerhouse.</title>
        <authorList>
            <person name="McLeod M.P."/>
            <person name="Warren R.L."/>
            <person name="Hsiao W.W.L."/>
            <person name="Araki N."/>
            <person name="Myhre M."/>
            <person name="Fernandes C."/>
            <person name="Miyazawa D."/>
            <person name="Wong W."/>
            <person name="Lillquist A.L."/>
            <person name="Wang D."/>
            <person name="Dosanjh M."/>
            <person name="Hara H."/>
            <person name="Petrescu A."/>
            <person name="Morin R.D."/>
            <person name="Yang G."/>
            <person name="Stott J.M."/>
            <person name="Schein J.E."/>
            <person name="Shin H."/>
            <person name="Smailus D."/>
            <person name="Siddiqui A.S."/>
            <person name="Marra M.A."/>
            <person name="Jones S.J.M."/>
            <person name="Holt R."/>
            <person name="Brinkman F.S.L."/>
            <person name="Miyauchi K."/>
            <person name="Fukuda M."/>
            <person name="Davies J.E."/>
            <person name="Mohn W.W."/>
            <person name="Eltis L.D."/>
        </authorList>
    </citation>
    <scope>NUCLEOTIDE SEQUENCE [LARGE SCALE GENOMIC DNA]</scope>
    <source>
        <strain evidence="5">RHA1</strain>
    </source>
</reference>
<organism evidence="4 5">
    <name type="scientific">Rhodococcus jostii (strain RHA1)</name>
    <dbReference type="NCBI Taxonomy" id="101510"/>
    <lineage>
        <taxon>Bacteria</taxon>
        <taxon>Bacillati</taxon>
        <taxon>Actinomycetota</taxon>
        <taxon>Actinomycetes</taxon>
        <taxon>Mycobacteriales</taxon>
        <taxon>Nocardiaceae</taxon>
        <taxon>Rhodococcus</taxon>
    </lineage>
</organism>
<evidence type="ECO:0000256" key="1">
    <source>
        <dbReference type="ARBA" id="ARBA00022723"/>
    </source>
</evidence>
<dbReference type="SUPFAM" id="SSF55008">
    <property type="entry name" value="HMA, heavy metal-associated domain"/>
    <property type="match status" value="1"/>
</dbReference>
<accession>Q0RV33</accession>
<feature type="domain" description="HMA" evidence="3">
    <location>
        <begin position="23"/>
        <end position="91"/>
    </location>
</feature>